<accession>A0A9X4N132</accession>
<reference evidence="3" key="1">
    <citation type="submission" date="2022-07" db="EMBL/GenBank/DDBJ databases">
        <title>Description and genome-wide analysis of Profundicola chukchiensis gen. nov., sp. nov., marine bacteria isolated from bottom sediments of the Chukchi Sea.</title>
        <authorList>
            <person name="Romanenko L."/>
            <person name="Otstavnykh N."/>
            <person name="Kurilenko V."/>
            <person name="Eremeev V."/>
            <person name="Velansky P."/>
            <person name="Mikhailov V."/>
            <person name="Isaeva M."/>
        </authorList>
    </citation>
    <scope>NUCLEOTIDE SEQUENCE</scope>
    <source>
        <strain evidence="3">KMM 9713</strain>
    </source>
</reference>
<comment type="caution">
    <text evidence="3">The sequence shown here is derived from an EMBL/GenBank/DDBJ whole genome shotgun (WGS) entry which is preliminary data.</text>
</comment>
<protein>
    <submittedName>
        <fullName evidence="3">Gliding motility protein GldL</fullName>
    </submittedName>
</protein>
<keyword evidence="4" id="KW-1185">Reference proteome</keyword>
<evidence type="ECO:0000313" key="4">
    <source>
        <dbReference type="Proteomes" id="UP001152599"/>
    </source>
</evidence>
<sequence length="229" mass="24717">MAVKSSKKDVILNMVYSLGASVVILGALFKINHWAVGPLDGSAVLAIGLITEALIFIIFAFDPPKGEYEWERAYPELLDGSTAVKSTKKNALVPTGDAEVSLSNKLDKMLADAKLDASLMSRLRDGIDNFSHAVADINKSVDASSATQAYGDQLALAANHMEGLNALYQVQLDNGKKQVELNKKFISEMEKSASGSEQFMQEMNKLTTNVNNLNKVYGGMLTAMRNPGA</sequence>
<proteinExistence type="predicted"/>
<evidence type="ECO:0000313" key="3">
    <source>
        <dbReference type="EMBL" id="MDG4946955.1"/>
    </source>
</evidence>
<feature type="domain" description="Gliding motility protein GldL-like N-terminal" evidence="2">
    <location>
        <begin position="15"/>
        <end position="79"/>
    </location>
</feature>
<keyword evidence="1" id="KW-0812">Transmembrane</keyword>
<dbReference type="EMBL" id="JANCMU010000008">
    <property type="protein sequence ID" value="MDG4946955.1"/>
    <property type="molecule type" value="Genomic_DNA"/>
</dbReference>
<dbReference type="RefSeq" id="WP_304417829.1">
    <property type="nucleotide sequence ID" value="NZ_JANAIE010000009.1"/>
</dbReference>
<feature type="transmembrane region" description="Helical" evidence="1">
    <location>
        <begin position="43"/>
        <end position="61"/>
    </location>
</feature>
<dbReference type="NCBIfam" id="TIGR03513">
    <property type="entry name" value="GldL_gliding"/>
    <property type="match status" value="1"/>
</dbReference>
<keyword evidence="1" id="KW-1133">Transmembrane helix</keyword>
<dbReference type="Proteomes" id="UP001152599">
    <property type="component" value="Unassembled WGS sequence"/>
</dbReference>
<dbReference type="Pfam" id="PF22827">
    <property type="entry name" value="GldL_N"/>
    <property type="match status" value="1"/>
</dbReference>
<dbReference type="InterPro" id="IPR019852">
    <property type="entry name" value="Motility-assoc_prot_GldL"/>
</dbReference>
<feature type="transmembrane region" description="Helical" evidence="1">
    <location>
        <begin position="12"/>
        <end position="31"/>
    </location>
</feature>
<organism evidence="3 4">
    <name type="scientific">Profundicola chukchiensis</name>
    <dbReference type="NCBI Taxonomy" id="2961959"/>
    <lineage>
        <taxon>Bacteria</taxon>
        <taxon>Pseudomonadati</taxon>
        <taxon>Bacteroidota</taxon>
        <taxon>Flavobacteriia</taxon>
        <taxon>Flavobacteriales</taxon>
        <taxon>Weeksellaceae</taxon>
        <taxon>Profundicola</taxon>
    </lineage>
</organism>
<gene>
    <name evidence="3" type="primary">gldL</name>
    <name evidence="3" type="ORF">NMK71_11080</name>
</gene>
<name>A0A9X4N132_9FLAO</name>
<evidence type="ECO:0000256" key="1">
    <source>
        <dbReference type="SAM" id="Phobius"/>
    </source>
</evidence>
<keyword evidence="1" id="KW-0472">Membrane</keyword>
<evidence type="ECO:0000259" key="2">
    <source>
        <dbReference type="Pfam" id="PF22827"/>
    </source>
</evidence>
<dbReference type="InterPro" id="IPR055087">
    <property type="entry name" value="GldL-like_N"/>
</dbReference>
<dbReference type="AlphaFoldDB" id="A0A9X4N132"/>